<evidence type="ECO:0000256" key="4">
    <source>
        <dbReference type="PROSITE-ProRule" id="PRU00103"/>
    </source>
</evidence>
<dbReference type="Proteomes" id="UP000297245">
    <property type="component" value="Unassembled WGS sequence"/>
</dbReference>
<feature type="region of interest" description="Disordered" evidence="5">
    <location>
        <begin position="319"/>
        <end position="359"/>
    </location>
</feature>
<organism evidence="7 8">
    <name type="scientific">Dendrothele bispora (strain CBS 962.96)</name>
    <dbReference type="NCBI Taxonomy" id="1314807"/>
    <lineage>
        <taxon>Eukaryota</taxon>
        <taxon>Fungi</taxon>
        <taxon>Dikarya</taxon>
        <taxon>Basidiomycota</taxon>
        <taxon>Agaricomycotina</taxon>
        <taxon>Agaricomycetes</taxon>
        <taxon>Agaricomycetidae</taxon>
        <taxon>Agaricales</taxon>
        <taxon>Agaricales incertae sedis</taxon>
        <taxon>Dendrothele</taxon>
    </lineage>
</organism>
<dbReference type="InterPro" id="IPR016024">
    <property type="entry name" value="ARM-type_fold"/>
</dbReference>
<evidence type="ECO:0000313" key="8">
    <source>
        <dbReference type="Proteomes" id="UP000297245"/>
    </source>
</evidence>
<feature type="domain" description="TATA-binding protein interacting (TIP20)" evidence="6">
    <location>
        <begin position="1230"/>
        <end position="1394"/>
    </location>
</feature>
<dbReference type="EMBL" id="ML179092">
    <property type="protein sequence ID" value="THV01274.1"/>
    <property type="molecule type" value="Genomic_DNA"/>
</dbReference>
<dbReference type="PANTHER" id="PTHR12696">
    <property type="entry name" value="TIP120"/>
    <property type="match status" value="1"/>
</dbReference>
<feature type="compositionally biased region" description="Polar residues" evidence="5">
    <location>
        <begin position="450"/>
        <end position="466"/>
    </location>
</feature>
<keyword evidence="3" id="KW-0833">Ubl conjugation pathway</keyword>
<evidence type="ECO:0000259" key="6">
    <source>
        <dbReference type="Pfam" id="PF08623"/>
    </source>
</evidence>
<comment type="similarity">
    <text evidence="1">Belongs to the CAND family.</text>
</comment>
<dbReference type="GO" id="GO:0010265">
    <property type="term" value="P:SCF complex assembly"/>
    <property type="evidence" value="ECO:0007669"/>
    <property type="project" value="InterPro"/>
</dbReference>
<dbReference type="Gene3D" id="1.25.10.10">
    <property type="entry name" value="Leucine-rich Repeat Variant"/>
    <property type="match status" value="1"/>
</dbReference>
<evidence type="ECO:0000256" key="1">
    <source>
        <dbReference type="ARBA" id="ARBA00007657"/>
    </source>
</evidence>
<feature type="compositionally biased region" description="Acidic residues" evidence="5">
    <location>
        <begin position="321"/>
        <end position="358"/>
    </location>
</feature>
<dbReference type="InterPro" id="IPR013932">
    <property type="entry name" value="TATA-bd_TIP120"/>
</dbReference>
<reference evidence="7 8" key="1">
    <citation type="journal article" date="2019" name="Nat. Ecol. Evol.">
        <title>Megaphylogeny resolves global patterns of mushroom evolution.</title>
        <authorList>
            <person name="Varga T."/>
            <person name="Krizsan K."/>
            <person name="Foldi C."/>
            <person name="Dima B."/>
            <person name="Sanchez-Garcia M."/>
            <person name="Sanchez-Ramirez S."/>
            <person name="Szollosi G.J."/>
            <person name="Szarkandi J.G."/>
            <person name="Papp V."/>
            <person name="Albert L."/>
            <person name="Andreopoulos W."/>
            <person name="Angelini C."/>
            <person name="Antonin V."/>
            <person name="Barry K.W."/>
            <person name="Bougher N.L."/>
            <person name="Buchanan P."/>
            <person name="Buyck B."/>
            <person name="Bense V."/>
            <person name="Catcheside P."/>
            <person name="Chovatia M."/>
            <person name="Cooper J."/>
            <person name="Damon W."/>
            <person name="Desjardin D."/>
            <person name="Finy P."/>
            <person name="Geml J."/>
            <person name="Haridas S."/>
            <person name="Hughes K."/>
            <person name="Justo A."/>
            <person name="Karasinski D."/>
            <person name="Kautmanova I."/>
            <person name="Kiss B."/>
            <person name="Kocsube S."/>
            <person name="Kotiranta H."/>
            <person name="LaButti K.M."/>
            <person name="Lechner B.E."/>
            <person name="Liimatainen K."/>
            <person name="Lipzen A."/>
            <person name="Lukacs Z."/>
            <person name="Mihaltcheva S."/>
            <person name="Morgado L.N."/>
            <person name="Niskanen T."/>
            <person name="Noordeloos M.E."/>
            <person name="Ohm R.A."/>
            <person name="Ortiz-Santana B."/>
            <person name="Ovrebo C."/>
            <person name="Racz N."/>
            <person name="Riley R."/>
            <person name="Savchenko A."/>
            <person name="Shiryaev A."/>
            <person name="Soop K."/>
            <person name="Spirin V."/>
            <person name="Szebenyi C."/>
            <person name="Tomsovsky M."/>
            <person name="Tulloss R.E."/>
            <person name="Uehling J."/>
            <person name="Grigoriev I.V."/>
            <person name="Vagvolgyi C."/>
            <person name="Papp T."/>
            <person name="Martin F.M."/>
            <person name="Miettinen O."/>
            <person name="Hibbett D.S."/>
            <person name="Nagy L.G."/>
        </authorList>
    </citation>
    <scope>NUCLEOTIDE SEQUENCE [LARGE SCALE GENOMIC DNA]</scope>
    <source>
        <strain evidence="7 8">CBS 962.96</strain>
    </source>
</reference>
<dbReference type="Pfam" id="PF08623">
    <property type="entry name" value="TIP120"/>
    <property type="match status" value="1"/>
</dbReference>
<feature type="repeat" description="HEAT" evidence="4">
    <location>
        <begin position="50"/>
        <end position="86"/>
    </location>
</feature>
<dbReference type="OrthoDB" id="6260732at2759"/>
<keyword evidence="2" id="KW-0677">Repeat</keyword>
<evidence type="ECO:0000256" key="3">
    <source>
        <dbReference type="ARBA" id="ARBA00022786"/>
    </source>
</evidence>
<feature type="region of interest" description="Disordered" evidence="5">
    <location>
        <begin position="429"/>
        <end position="467"/>
    </location>
</feature>
<sequence>MTKTYQMNGLVEKMQSPDQDFRFMGLNDLMTEIRADQNCFLGDESVENKVLAQVLHLVEDKISEVKNQAVKCIGQLIKILRPTQMELVVDKLIEFSGGKDDELRDISALALKTITSELPPDGKVAASACAKLTPKLLGQIENPETPPEALVETLSILSILISRFPEHLSASFSSPAPSSLPTEPPLVVLAPLLTHSRPVVRKRAILTISQFIPISPPSLFADLLKLHVFTNLDPSANIDKQRTTVQLLAAVAKNSSAQIAPVLGEIVPGILRAVQRDDEELRESCLQALEALLLRCSVEMTPYVGLVIQVGNQFIKYDPNYADDDEDEEMASADDDDDDDDNGLEDDDELDEYSDDEDTSYKIRRSATKLHAALINTRPELLSTIYKDVSPVLISRFGDREQTVKLEVWATYITLLNQTAVYGGLSITPTSTSGAGDVTHGKRKRDVSDEGSQSTNVSGSTDASSDSPLALLKSQLPSLSKSLLNQLKPPSKKRSSSPPLPPATLQAGFTLLHTLLMVLPGCLSTQTPQIFGIAIKGVLDQSMTTSTATLYLGCLNFLGLFFGTHGPGAFVPWLAGGGNGEEAAGNGGGLIERLLRTSQERHPKVASEAIRVFSSLLQALKPITNANLAKIGGGDWIEELYKLALGRLEKYDTDLEVRQAVEELVADLWVCAPEVMGVVGRERREWEFICRSVNSGGEGGTGGAGAMVGSGNRKSEEGAVRVVMKVAREEGVRGVIGDQWVNGCMDWLLGVLRRKSGGMISSGSSSMSSSAGGGTTGRAGKVEIFMCMDVLLRAYSPPSPGGAEGGGIPPGLPPILIAQLKPYLTTSDISLLAQALNTLSILLDVAPLLTFREVEKVLLDDVYRVSCSTLVSSGAGAGAGSIVAASGFGVGGMGVGTGGSTGVVGAGPGVLEALLGFYEALVKADPEIATHVVPGLVLVAEKGGDFPSTARSTSASGSGMRGGLGGGANVAATGGAAATKGTANLATVAKCVAQVVKTNQGVAAGVIAEYSKHLKPSSKAKPSMVILSLLIMGELGRFIDMSPQSEIFNYAIDQFTSEEEQIRAAAAFAAGNIAIGNLHQFLPIIVKMVQSDQKKRLLSLYALKEVVTHCSHGQLESVAETLWVPLFENSENAEETTRNVAAACLGKLATTHPAKYLPQLHARIKDSNPAARATVVSAIRYTFAETVQSYDELLSPLLVDFLSLMMDEDLTVRRLAISALNSAARTKPHLIRDHLNALLPHLYKETAINPDLIRVVQMGPWQHKVDDGLEARKTAYETMYTLLDTCLPKLDLHEFFSRVLPGLADDSDEIKVMSHMMLFRLSQVAPSAVAQRLDEATPQLQATMKGVTVNKDTVKQDLERSAELQRSALRAVAALSKIGTGISPRFDQFVEELKRNPTWGVEFKELVH</sequence>
<dbReference type="PROSITE" id="PS50077">
    <property type="entry name" value="HEAT_REPEAT"/>
    <property type="match status" value="1"/>
</dbReference>
<gene>
    <name evidence="7" type="ORF">K435DRAFT_963614</name>
</gene>
<dbReference type="SUPFAM" id="SSF48371">
    <property type="entry name" value="ARM repeat"/>
    <property type="match status" value="1"/>
</dbReference>
<keyword evidence="8" id="KW-1185">Reference proteome</keyword>
<dbReference type="InterPro" id="IPR021133">
    <property type="entry name" value="HEAT_type_2"/>
</dbReference>
<accession>A0A4S8MGL7</accession>
<dbReference type="InterPro" id="IPR011989">
    <property type="entry name" value="ARM-like"/>
</dbReference>
<evidence type="ECO:0000256" key="2">
    <source>
        <dbReference type="ARBA" id="ARBA00022737"/>
    </source>
</evidence>
<evidence type="ECO:0000256" key="5">
    <source>
        <dbReference type="SAM" id="MobiDB-lite"/>
    </source>
</evidence>
<name>A0A4S8MGL7_DENBC</name>
<protein>
    <submittedName>
        <fullName evidence="7">TIP120-domain-containing protein</fullName>
    </submittedName>
</protein>
<dbReference type="InterPro" id="IPR039852">
    <property type="entry name" value="CAND1/CAND2"/>
</dbReference>
<proteinExistence type="inferred from homology"/>
<evidence type="ECO:0000313" key="7">
    <source>
        <dbReference type="EMBL" id="THV01274.1"/>
    </source>
</evidence>